<keyword evidence="3 6" id="KW-0489">Methyltransferase</keyword>
<dbReference type="AlphaFoldDB" id="A0A372MHB6"/>
<dbReference type="PANTHER" id="PTHR31760">
    <property type="entry name" value="S-ADENOSYL-L-METHIONINE-DEPENDENT METHYLTRANSFERASES SUPERFAMILY PROTEIN"/>
    <property type="match status" value="1"/>
</dbReference>
<dbReference type="GO" id="GO:0070043">
    <property type="term" value="F:rRNA (guanine-N7-)-methyltransferase activity"/>
    <property type="evidence" value="ECO:0007669"/>
    <property type="project" value="UniProtKB-UniRule"/>
</dbReference>
<keyword evidence="4 6" id="KW-0808">Transferase</keyword>
<reference evidence="7 8" key="2">
    <citation type="submission" date="2018-09" db="EMBL/GenBank/DDBJ databases">
        <title>Genome of Sphaerochaeta halotolerans strain 4-11.</title>
        <authorList>
            <person name="Nazina T.N."/>
            <person name="Sokolova D.S."/>
        </authorList>
    </citation>
    <scope>NUCLEOTIDE SEQUENCE [LARGE SCALE GENOMIC DNA]</scope>
    <source>
        <strain evidence="7 8">4-11</strain>
    </source>
</reference>
<evidence type="ECO:0000256" key="1">
    <source>
        <dbReference type="ARBA" id="ARBA00022490"/>
    </source>
</evidence>
<keyword evidence="1 6" id="KW-0963">Cytoplasm</keyword>
<evidence type="ECO:0000256" key="2">
    <source>
        <dbReference type="ARBA" id="ARBA00022552"/>
    </source>
</evidence>
<feature type="binding site" evidence="6">
    <location>
        <begin position="128"/>
        <end position="129"/>
    </location>
    <ligand>
        <name>S-adenosyl-L-methionine</name>
        <dbReference type="ChEBI" id="CHEBI:59789"/>
    </ligand>
</feature>
<keyword evidence="5 6" id="KW-0949">S-adenosyl-L-methionine</keyword>
<comment type="caution">
    <text evidence="7">The sequence shown here is derived from an EMBL/GenBank/DDBJ whole genome shotgun (WGS) entry which is preliminary data.</text>
</comment>
<keyword evidence="2 6" id="KW-0698">rRNA processing</keyword>
<feature type="binding site" evidence="6">
    <location>
        <position position="88"/>
    </location>
    <ligand>
        <name>S-adenosyl-L-methionine</name>
        <dbReference type="ChEBI" id="CHEBI:59789"/>
    </ligand>
</feature>
<evidence type="ECO:0000256" key="5">
    <source>
        <dbReference type="ARBA" id="ARBA00022691"/>
    </source>
</evidence>
<sequence>MSGKYEALIKEGLDAMQLSFSAEQLQQLERYIAEVELFNPIYKLVGAEGDDLVIRHIFDSLSAVGKIGEFARQYETPSFADLGSGAGLPGIPLAIALNAYPFTLVERMERRVNFLRNALVATGLSERVQIAAQDLKQVRQHFDVITFRAFRPLVEILDDVAPILSDGGLVCAYKGIGEQVESELIQVASQCKSRWSAEVFPLTVPHLDANRTLCVLTKI</sequence>
<feature type="binding site" evidence="6">
    <location>
        <position position="148"/>
    </location>
    <ligand>
        <name>S-adenosyl-L-methionine</name>
        <dbReference type="ChEBI" id="CHEBI:59789"/>
    </ligand>
</feature>
<dbReference type="RefSeq" id="WP_117330484.1">
    <property type="nucleotide sequence ID" value="NZ_QUWK01000007.1"/>
</dbReference>
<comment type="caution">
    <text evidence="6">Lacks conserved residue(s) required for the propagation of feature annotation.</text>
</comment>
<reference evidence="8" key="1">
    <citation type="submission" date="2018-08" db="EMBL/GenBank/DDBJ databases">
        <authorList>
            <person name="Grouzdev D.S."/>
            <person name="Krutkina M.S."/>
        </authorList>
    </citation>
    <scope>NUCLEOTIDE SEQUENCE [LARGE SCALE GENOMIC DNA]</scope>
    <source>
        <strain evidence="8">4-11</strain>
    </source>
</reference>
<dbReference type="Pfam" id="PF02527">
    <property type="entry name" value="GidB"/>
    <property type="match status" value="1"/>
</dbReference>
<proteinExistence type="inferred from homology"/>
<dbReference type="SUPFAM" id="SSF53335">
    <property type="entry name" value="S-adenosyl-L-methionine-dependent methyltransferases"/>
    <property type="match status" value="1"/>
</dbReference>
<evidence type="ECO:0000256" key="3">
    <source>
        <dbReference type="ARBA" id="ARBA00022603"/>
    </source>
</evidence>
<dbReference type="EMBL" id="QUWK01000007">
    <property type="protein sequence ID" value="RFU94788.1"/>
    <property type="molecule type" value="Genomic_DNA"/>
</dbReference>
<protein>
    <recommendedName>
        <fullName evidence="6">Ribosomal RNA small subunit methyltransferase G</fullName>
        <ecNumber evidence="6">2.1.1.-</ecNumber>
    </recommendedName>
    <alternativeName>
        <fullName evidence="6">16S rRNA 7-methylguanosine methyltransferase</fullName>
        <shortName evidence="6">16S rRNA m7G methyltransferase</shortName>
    </alternativeName>
</protein>
<feature type="binding site" evidence="6">
    <location>
        <position position="83"/>
    </location>
    <ligand>
        <name>S-adenosyl-L-methionine</name>
        <dbReference type="ChEBI" id="CHEBI:59789"/>
    </ligand>
</feature>
<evidence type="ECO:0000313" key="7">
    <source>
        <dbReference type="EMBL" id="RFU94788.1"/>
    </source>
</evidence>
<dbReference type="PANTHER" id="PTHR31760:SF0">
    <property type="entry name" value="S-ADENOSYL-L-METHIONINE-DEPENDENT METHYLTRANSFERASES SUPERFAMILY PROTEIN"/>
    <property type="match status" value="1"/>
</dbReference>
<comment type="subcellular location">
    <subcellularLocation>
        <location evidence="6">Cytoplasm</location>
    </subcellularLocation>
</comment>
<evidence type="ECO:0000313" key="8">
    <source>
        <dbReference type="Proteomes" id="UP000264002"/>
    </source>
</evidence>
<dbReference type="PIRSF" id="PIRSF003078">
    <property type="entry name" value="GidB"/>
    <property type="match status" value="1"/>
</dbReference>
<dbReference type="InterPro" id="IPR029063">
    <property type="entry name" value="SAM-dependent_MTases_sf"/>
</dbReference>
<dbReference type="HAMAP" id="MF_00074">
    <property type="entry name" value="16SrRNA_methyltr_G"/>
    <property type="match status" value="1"/>
</dbReference>
<dbReference type="Gene3D" id="3.40.50.150">
    <property type="entry name" value="Vaccinia Virus protein VP39"/>
    <property type="match status" value="1"/>
</dbReference>
<gene>
    <name evidence="6 7" type="primary">rsmG</name>
    <name evidence="7" type="ORF">DYP60_08010</name>
</gene>
<dbReference type="InterPro" id="IPR003682">
    <property type="entry name" value="rRNA_ssu_MeTfrase_G"/>
</dbReference>
<organism evidence="7 8">
    <name type="scientific">Sphaerochaeta halotolerans</name>
    <dbReference type="NCBI Taxonomy" id="2293840"/>
    <lineage>
        <taxon>Bacteria</taxon>
        <taxon>Pseudomonadati</taxon>
        <taxon>Spirochaetota</taxon>
        <taxon>Spirochaetia</taxon>
        <taxon>Spirochaetales</taxon>
        <taxon>Sphaerochaetaceae</taxon>
        <taxon>Sphaerochaeta</taxon>
    </lineage>
</organism>
<dbReference type="GO" id="GO:0005829">
    <property type="term" value="C:cytosol"/>
    <property type="evidence" value="ECO:0007669"/>
    <property type="project" value="TreeGrafter"/>
</dbReference>
<evidence type="ECO:0000256" key="4">
    <source>
        <dbReference type="ARBA" id="ARBA00022679"/>
    </source>
</evidence>
<evidence type="ECO:0000256" key="6">
    <source>
        <dbReference type="HAMAP-Rule" id="MF_00074"/>
    </source>
</evidence>
<name>A0A372MHB6_9SPIR</name>
<comment type="similarity">
    <text evidence="6">Belongs to the methyltransferase superfamily. RNA methyltransferase RsmG family.</text>
</comment>
<dbReference type="NCBIfam" id="TIGR00138">
    <property type="entry name" value="rsmG_gidB"/>
    <property type="match status" value="1"/>
</dbReference>
<keyword evidence="8" id="KW-1185">Reference proteome</keyword>
<dbReference type="EC" id="2.1.1.-" evidence="6"/>
<comment type="function">
    <text evidence="6">Specifically methylates the N7 position of a guanine in 16S rRNA.</text>
</comment>
<dbReference type="Proteomes" id="UP000264002">
    <property type="component" value="Unassembled WGS sequence"/>
</dbReference>
<accession>A0A372MHB6</accession>